<evidence type="ECO:0000313" key="2">
    <source>
        <dbReference type="EMBL" id="KAK3891411.1"/>
    </source>
</evidence>
<comment type="caution">
    <text evidence="2">The sequence shown here is derived from an EMBL/GenBank/DDBJ whole genome shotgun (WGS) entry which is preliminary data.</text>
</comment>
<dbReference type="AlphaFoldDB" id="A0AAE1KZV3"/>
<name>A0AAE1KZV3_PETCI</name>
<dbReference type="Proteomes" id="UP001286313">
    <property type="component" value="Unassembled WGS sequence"/>
</dbReference>
<evidence type="ECO:0000313" key="3">
    <source>
        <dbReference type="Proteomes" id="UP001286313"/>
    </source>
</evidence>
<sequence length="90" mass="10129">MEGRTPAVHHPHWLHSREKELLYLHLPLILTSTESDLTLAGALPNDLRSPPPPPPRTHTREAKGRGNPILTDQMWQNCLGQLPHLQLPVS</sequence>
<accession>A0AAE1KZV3</accession>
<evidence type="ECO:0000256" key="1">
    <source>
        <dbReference type="SAM" id="MobiDB-lite"/>
    </source>
</evidence>
<organism evidence="2 3">
    <name type="scientific">Petrolisthes cinctipes</name>
    <name type="common">Flat porcelain crab</name>
    <dbReference type="NCBI Taxonomy" id="88211"/>
    <lineage>
        <taxon>Eukaryota</taxon>
        <taxon>Metazoa</taxon>
        <taxon>Ecdysozoa</taxon>
        <taxon>Arthropoda</taxon>
        <taxon>Crustacea</taxon>
        <taxon>Multicrustacea</taxon>
        <taxon>Malacostraca</taxon>
        <taxon>Eumalacostraca</taxon>
        <taxon>Eucarida</taxon>
        <taxon>Decapoda</taxon>
        <taxon>Pleocyemata</taxon>
        <taxon>Anomura</taxon>
        <taxon>Galatheoidea</taxon>
        <taxon>Porcellanidae</taxon>
        <taxon>Petrolisthes</taxon>
    </lineage>
</organism>
<protein>
    <submittedName>
        <fullName evidence="2">Uncharacterized protein</fullName>
    </submittedName>
</protein>
<dbReference type="EMBL" id="JAWQEG010000347">
    <property type="protein sequence ID" value="KAK3891411.1"/>
    <property type="molecule type" value="Genomic_DNA"/>
</dbReference>
<reference evidence="2" key="1">
    <citation type="submission" date="2023-10" db="EMBL/GenBank/DDBJ databases">
        <title>Genome assemblies of two species of porcelain crab, Petrolisthes cinctipes and Petrolisthes manimaculis (Anomura: Porcellanidae).</title>
        <authorList>
            <person name="Angst P."/>
        </authorList>
    </citation>
    <scope>NUCLEOTIDE SEQUENCE</scope>
    <source>
        <strain evidence="2">PB745_01</strain>
        <tissue evidence="2">Gill</tissue>
    </source>
</reference>
<feature type="region of interest" description="Disordered" evidence="1">
    <location>
        <begin position="41"/>
        <end position="67"/>
    </location>
</feature>
<proteinExistence type="predicted"/>
<gene>
    <name evidence="2" type="ORF">Pcinc_004710</name>
</gene>
<keyword evidence="3" id="KW-1185">Reference proteome</keyword>